<reference evidence="2 3" key="1">
    <citation type="journal article" date="2012" name="Nat. Genet.">
        <title>Plasmodium cynomolgi genome sequences provide insight into Plasmodium vivax and the monkey malaria clade.</title>
        <authorList>
            <person name="Tachibana S."/>
            <person name="Sullivan S.A."/>
            <person name="Kawai S."/>
            <person name="Nakamura S."/>
            <person name="Kim H.R."/>
            <person name="Goto N."/>
            <person name="Arisue N."/>
            <person name="Palacpac N.M.Q."/>
            <person name="Honma H."/>
            <person name="Yagi M."/>
            <person name="Tougan T."/>
            <person name="Katakai Y."/>
            <person name="Kaneko O."/>
            <person name="Mita T."/>
            <person name="Kita K."/>
            <person name="Yasutomi Y."/>
            <person name="Sutton P.L."/>
            <person name="Shakhbatyan R."/>
            <person name="Horii T."/>
            <person name="Yasunaga T."/>
            <person name="Barnwell J.W."/>
            <person name="Escalante A.A."/>
            <person name="Carlton J.M."/>
            <person name="Tanabe K."/>
        </authorList>
    </citation>
    <scope>NUCLEOTIDE SEQUENCE [LARGE SCALE GENOMIC DNA]</scope>
    <source>
        <strain evidence="2 3">B</strain>
    </source>
</reference>
<dbReference type="KEGG" id="pcy:PCYB_124170"/>
<dbReference type="PhylomeDB" id="K6UE73"/>
<feature type="compositionally biased region" description="Basic residues" evidence="1">
    <location>
        <begin position="12"/>
        <end position="24"/>
    </location>
</feature>
<dbReference type="AlphaFoldDB" id="K6UE73"/>
<evidence type="ECO:0000256" key="1">
    <source>
        <dbReference type="SAM" id="MobiDB-lite"/>
    </source>
</evidence>
<dbReference type="EMBL" id="DF157104">
    <property type="protein sequence ID" value="GAB67851.1"/>
    <property type="molecule type" value="Genomic_DNA"/>
</dbReference>
<organism evidence="2 3">
    <name type="scientific">Plasmodium cynomolgi (strain B)</name>
    <dbReference type="NCBI Taxonomy" id="1120755"/>
    <lineage>
        <taxon>Eukaryota</taxon>
        <taxon>Sar</taxon>
        <taxon>Alveolata</taxon>
        <taxon>Apicomplexa</taxon>
        <taxon>Aconoidasida</taxon>
        <taxon>Haemosporida</taxon>
        <taxon>Plasmodiidae</taxon>
        <taxon>Plasmodium</taxon>
        <taxon>Plasmodium (Plasmodium)</taxon>
    </lineage>
</organism>
<proteinExistence type="predicted"/>
<sequence length="387" mass="45027">MHEEDRQAEKMLKHHSREGKKKSWHKSERGRNNPYCVNYDVLLKNCKEEHYIDLNLEINYNLEELLSYKDNIKKCLHVHNGPSKHNLQRNRRSYHYDDECGRFSVSSSISPCCYDAGGAKKGARDQPDKVEKELYRNSEYTDEGHTSDSSNSYCSNVTDGSTEYEKTNDMNFSQRITYDSTILEDKVNLFDTVLAPKGVNTNRKGGKYNAVCPQWDAKNGDNTNIDDSYVRTELSYEQRECEGEEEGASPFHERETSKGTFPSMNLDGHTLTNLKFQKKKYTNPTSQKVEEEILNKYEKIIKIMKYLRRVKNKYPEIETTVSILSNHIKNVTFNCEKMFDSRQELNDFLKKIYIYQIYLLKSKVPCLRLEKGQSRKIGSVPSGTGRE</sequence>
<feature type="region of interest" description="Disordered" evidence="1">
    <location>
        <begin position="1"/>
        <end position="28"/>
    </location>
</feature>
<evidence type="ECO:0000313" key="3">
    <source>
        <dbReference type="Proteomes" id="UP000006319"/>
    </source>
</evidence>
<gene>
    <name evidence="2" type="ORF">PCYB_124170</name>
</gene>
<dbReference type="eggNOG" id="ENOG502QX0P">
    <property type="taxonomic scope" value="Eukaryota"/>
</dbReference>
<dbReference type="Proteomes" id="UP000006319">
    <property type="component" value="Chromosome 12"/>
</dbReference>
<name>K6UE73_PLACD</name>
<dbReference type="GeneID" id="14694224"/>
<keyword evidence="3" id="KW-1185">Reference proteome</keyword>
<dbReference type="VEuPathDB" id="PlasmoDB:PCYB_124170"/>
<accession>K6UE73</accession>
<dbReference type="OMA" id="PFHERET"/>
<feature type="compositionally biased region" description="Basic and acidic residues" evidence="1">
    <location>
        <begin position="1"/>
        <end position="11"/>
    </location>
</feature>
<dbReference type="RefSeq" id="XP_004223798.1">
    <property type="nucleotide sequence ID" value="XM_004223750.1"/>
</dbReference>
<protein>
    <submittedName>
        <fullName evidence="2">Uncharacterized protein</fullName>
    </submittedName>
</protein>
<evidence type="ECO:0000313" key="2">
    <source>
        <dbReference type="EMBL" id="GAB67851.1"/>
    </source>
</evidence>
<feature type="region of interest" description="Disordered" evidence="1">
    <location>
        <begin position="240"/>
        <end position="268"/>
    </location>
</feature>
<dbReference type="OrthoDB" id="392726at2759"/>